<dbReference type="Pfam" id="PF25752">
    <property type="entry name" value="DUF1619_N"/>
    <property type="match status" value="1"/>
</dbReference>
<dbReference type="InterPro" id="IPR011677">
    <property type="entry name" value="TCTN1-3_dom"/>
</dbReference>
<evidence type="ECO:0000256" key="1">
    <source>
        <dbReference type="ARBA" id="ARBA00007633"/>
    </source>
</evidence>
<feature type="domain" description="Tectonic-1-3 N-terminal" evidence="6">
    <location>
        <begin position="5"/>
        <end position="91"/>
    </location>
</feature>
<keyword evidence="8" id="KW-1185">Reference proteome</keyword>
<gene>
    <name evidence="7" type="ORF">NP493_1218g00039</name>
</gene>
<dbReference type="PANTHER" id="PTHR14611">
    <property type="entry name" value="TECTONIC FAMILY MEMBER"/>
    <property type="match status" value="1"/>
</dbReference>
<accession>A0AAD9KBP4</accession>
<keyword evidence="4" id="KW-0325">Glycoprotein</keyword>
<name>A0AAD9KBP4_RIDPI</name>
<evidence type="ECO:0008006" key="9">
    <source>
        <dbReference type="Google" id="ProtNLM"/>
    </source>
</evidence>
<evidence type="ECO:0000313" key="8">
    <source>
        <dbReference type="Proteomes" id="UP001209878"/>
    </source>
</evidence>
<evidence type="ECO:0000259" key="6">
    <source>
        <dbReference type="Pfam" id="PF25752"/>
    </source>
</evidence>
<dbReference type="Pfam" id="PF07773">
    <property type="entry name" value="TCTN_DUF1619"/>
    <property type="match status" value="2"/>
</dbReference>
<evidence type="ECO:0000256" key="2">
    <source>
        <dbReference type="ARBA" id="ARBA00022729"/>
    </source>
</evidence>
<comment type="caution">
    <text evidence="7">The sequence shown here is derived from an EMBL/GenBank/DDBJ whole genome shotgun (WGS) entry which is preliminary data.</text>
</comment>
<dbReference type="InterPro" id="IPR057724">
    <property type="entry name" value="TCTN1-3_N"/>
</dbReference>
<evidence type="ECO:0000259" key="5">
    <source>
        <dbReference type="Pfam" id="PF07773"/>
    </source>
</evidence>
<dbReference type="InterPro" id="IPR040354">
    <property type="entry name" value="TCTN1-3"/>
</dbReference>
<dbReference type="Proteomes" id="UP001209878">
    <property type="component" value="Unassembled WGS sequence"/>
</dbReference>
<dbReference type="AlphaFoldDB" id="A0AAD9KBP4"/>
<feature type="domain" description="Tectonic-1-3" evidence="5">
    <location>
        <begin position="122"/>
        <end position="342"/>
    </location>
</feature>
<dbReference type="EMBL" id="JAODUO010001216">
    <property type="protein sequence ID" value="KAK2168739.1"/>
    <property type="molecule type" value="Genomic_DNA"/>
</dbReference>
<evidence type="ECO:0000313" key="7">
    <source>
        <dbReference type="EMBL" id="KAK2168739.1"/>
    </source>
</evidence>
<keyword evidence="2" id="KW-0732">Signal</keyword>
<keyword evidence="3" id="KW-0970">Cilium biogenesis/degradation</keyword>
<feature type="domain" description="Tectonic-1-3" evidence="5">
    <location>
        <begin position="352"/>
        <end position="526"/>
    </location>
</feature>
<proteinExistence type="inferred from homology"/>
<protein>
    <recommendedName>
        <fullName evidence="9">Tectonic domain-containing protein</fullName>
    </recommendedName>
</protein>
<evidence type="ECO:0000256" key="4">
    <source>
        <dbReference type="ARBA" id="ARBA00023180"/>
    </source>
</evidence>
<organism evidence="7 8">
    <name type="scientific">Ridgeia piscesae</name>
    <name type="common">Tubeworm</name>
    <dbReference type="NCBI Taxonomy" id="27915"/>
    <lineage>
        <taxon>Eukaryota</taxon>
        <taxon>Metazoa</taxon>
        <taxon>Spiralia</taxon>
        <taxon>Lophotrochozoa</taxon>
        <taxon>Annelida</taxon>
        <taxon>Polychaeta</taxon>
        <taxon>Sedentaria</taxon>
        <taxon>Canalipalpata</taxon>
        <taxon>Sabellida</taxon>
        <taxon>Siboglinidae</taxon>
        <taxon>Ridgeia</taxon>
    </lineage>
</organism>
<evidence type="ECO:0000256" key="3">
    <source>
        <dbReference type="ARBA" id="ARBA00022794"/>
    </source>
</evidence>
<reference evidence="7" key="1">
    <citation type="journal article" date="2023" name="Mol. Biol. Evol.">
        <title>Third-Generation Sequencing Reveals the Adaptive Role of the Epigenome in Three Deep-Sea Polychaetes.</title>
        <authorList>
            <person name="Perez M."/>
            <person name="Aroh O."/>
            <person name="Sun Y."/>
            <person name="Lan Y."/>
            <person name="Juniper S.K."/>
            <person name="Young C.R."/>
            <person name="Angers B."/>
            <person name="Qian P.Y."/>
        </authorList>
    </citation>
    <scope>NUCLEOTIDE SEQUENCE</scope>
    <source>
        <strain evidence="7">R07B-5</strain>
    </source>
</reference>
<comment type="similarity">
    <text evidence="1">Belongs to the tectonic family.</text>
</comment>
<dbReference type="GO" id="GO:0060271">
    <property type="term" value="P:cilium assembly"/>
    <property type="evidence" value="ECO:0007669"/>
    <property type="project" value="TreeGrafter"/>
</dbReference>
<dbReference type="PANTHER" id="PTHR14611:SF2">
    <property type="entry name" value="TECTONIC"/>
    <property type="match status" value="1"/>
</dbReference>
<sequence>MIAGLPLCTCDLTGNECDVNCCCDKDCDDDDRKAFSLCIDEQTISDSQMCVKESLVFFDNTPYAKSSRGSWLCIHIDNFQERNFFKVPQTVVKEADFDKFRATYGGYSYNYEESTPQFHGDFYRSGDPILTVYRGEVQGVLGLPAPLGTSKCADNNPAAFLYNQEFECEREVNLKTGCTSNPFIDANLYFRGFKLIISPAVLTNYTVSNTTQSTTTSGPVTTASSATTGAPVTTTVAAPATPLSLYNSSSVIEVDLFSVTCFDENSLEVNCNVTNGTMSPKPQYDAFGKGSARCRSVVTEVEYFIKHGGKSGLEKAYVKVTLTDFPDEIQSVTQKFKITYLQSGDKDIFKRSGRPGYVVGQPVMAGRLKKNTTVPGQVIALPKDRSKWLTVVSNSINGDCVSSPEHRVSVTFGDEMRAGCKVRVSLQNLTNHCAFIQDAVLGALRGNNPPTHVATFGDSSITVVGDWVTIQGLYNQPAKAQKAQDGVCRNLVVGMRTQIVYADIGSLQQPQAKILGVLVTYQTDMVKFQCVGRYCQPGNTDTQNIEVVSTVSFIDVSTAPTASSGKRPTLPLRLPSDFFYPFT</sequence>